<dbReference type="InterPro" id="IPR050657">
    <property type="entry name" value="Ankyrin_repeat_domain"/>
</dbReference>
<dbReference type="SUPFAM" id="SSF48403">
    <property type="entry name" value="Ankyrin repeat"/>
    <property type="match status" value="1"/>
</dbReference>
<accession>A0A9Q1JF92</accession>
<dbReference type="InterPro" id="IPR039497">
    <property type="entry name" value="CC144C-like_CC_dom"/>
</dbReference>
<feature type="repeat" description="ANK" evidence="2">
    <location>
        <begin position="99"/>
        <end position="131"/>
    </location>
</feature>
<feature type="compositionally biased region" description="Low complexity" evidence="4">
    <location>
        <begin position="975"/>
        <end position="988"/>
    </location>
</feature>
<name>A0A9Q1JF92_SYNKA</name>
<dbReference type="Proteomes" id="UP001152622">
    <property type="component" value="Chromosome 1"/>
</dbReference>
<feature type="compositionally biased region" description="Basic and acidic residues" evidence="4">
    <location>
        <begin position="1392"/>
        <end position="1401"/>
    </location>
</feature>
<comment type="caution">
    <text evidence="7">The sequence shown here is derived from an EMBL/GenBank/DDBJ whole genome shotgun (WGS) entry which is preliminary data.</text>
</comment>
<feature type="compositionally biased region" description="Basic and acidic residues" evidence="4">
    <location>
        <begin position="743"/>
        <end position="756"/>
    </location>
</feature>
<feature type="coiled-coil region" evidence="3">
    <location>
        <begin position="1231"/>
        <end position="1377"/>
    </location>
</feature>
<dbReference type="Pfam" id="PF12796">
    <property type="entry name" value="Ank_2"/>
    <property type="match status" value="2"/>
</dbReference>
<feature type="region of interest" description="Disordered" evidence="4">
    <location>
        <begin position="826"/>
        <end position="1044"/>
    </location>
</feature>
<feature type="compositionally biased region" description="Low complexity" evidence="4">
    <location>
        <begin position="871"/>
        <end position="882"/>
    </location>
</feature>
<feature type="compositionally biased region" description="Acidic residues" evidence="4">
    <location>
        <begin position="588"/>
        <end position="604"/>
    </location>
</feature>
<feature type="compositionally biased region" description="Basic and acidic residues" evidence="4">
    <location>
        <begin position="826"/>
        <end position="837"/>
    </location>
</feature>
<feature type="compositionally biased region" description="Acidic residues" evidence="4">
    <location>
        <begin position="436"/>
        <end position="462"/>
    </location>
</feature>
<proteinExistence type="predicted"/>
<dbReference type="InterPro" id="IPR021885">
    <property type="entry name" value="DUF3496"/>
</dbReference>
<feature type="compositionally biased region" description="Basic and acidic residues" evidence="4">
    <location>
        <begin position="575"/>
        <end position="587"/>
    </location>
</feature>
<dbReference type="SMART" id="SM00248">
    <property type="entry name" value="ANK"/>
    <property type="match status" value="6"/>
</dbReference>
<dbReference type="PRINTS" id="PR01415">
    <property type="entry name" value="ANKYRIN"/>
</dbReference>
<feature type="compositionally biased region" description="Polar residues" evidence="4">
    <location>
        <begin position="1095"/>
        <end position="1117"/>
    </location>
</feature>
<dbReference type="Pfam" id="PF00023">
    <property type="entry name" value="Ank"/>
    <property type="match status" value="2"/>
</dbReference>
<feature type="compositionally biased region" description="Acidic residues" evidence="4">
    <location>
        <begin position="842"/>
        <end position="868"/>
    </location>
</feature>
<evidence type="ECO:0000256" key="4">
    <source>
        <dbReference type="SAM" id="MobiDB-lite"/>
    </source>
</evidence>
<evidence type="ECO:0000256" key="3">
    <source>
        <dbReference type="SAM" id="Coils"/>
    </source>
</evidence>
<dbReference type="InterPro" id="IPR036770">
    <property type="entry name" value="Ankyrin_rpt-contain_sf"/>
</dbReference>
<feature type="region of interest" description="Disordered" evidence="4">
    <location>
        <begin position="1387"/>
        <end position="1427"/>
    </location>
</feature>
<gene>
    <name evidence="7" type="ORF">SKAU_G00026470</name>
</gene>
<evidence type="ECO:0000313" key="8">
    <source>
        <dbReference type="Proteomes" id="UP001152622"/>
    </source>
</evidence>
<feature type="compositionally biased region" description="Low complexity" evidence="4">
    <location>
        <begin position="346"/>
        <end position="358"/>
    </location>
</feature>
<sequence>MKKIFSFAKKKKGFSPNSSDTGSVLSVGYEIKEKDLSKVHKAASSGDLTKLKQLAKKNDLSQLDKENRTPLHIACANGHVEVVQFLVDSKAKLNLCDNQNRSPLMKAVQCQHERCVVTLLEHNADPNLVDINGNTALHLAALIPSISMAVQLLEHEANVNARNKDGCTPLILAVTENHVEMAEFLLKEGADVNATDQGERTSLMISACNGQISMVRLFLRYNADVAIKDEKGWTSDDYAVMNGHHACSHLIIEHGTKGKTQASPSHFAPARNNRATILGSPGHMVEAGPALGRPATDREELQLSGAAEAGKVDEDDSQAESISRASHRGAGDSWPSSDEDELDFSPQKPQKPNLKKLLSASQKGRTDVITDVDRSSSECQSERESERGAKRNSSLPVALPPTITLPKPASTSPPSFYKPPQATSTPPSHCKKDNISTEDDEEDEDEDDGEETKEDEKEEDDSGEVHDINACAQDGQKPHVAASLPLQKSDTSKDVKRDFLSELGLEGGEAEDSPWDSESGSESPGKQQGVAHSPVKAHKVMARISEENNEDLQDDGLEKKPILKAQPAPLLLKPAEPKDDAVKKTDLMEELGLDDADDLEDASDWDTASTASRTIPGRKLTSTLEEEPSERPPLAAQPTTPRKDQSPPSPTAQTPPLPSPRSSNPCSTLQPQPHPRARKLLPEKAESEEESDWDSESVTPASSPRKNGKLQADMPEKKAISKPDTLPRPCQLSSEDGGSKGSMESKEEPRKEKHAVDTSGLDVSNPAHIITGESHTQLTQEEEGTRTRGEASEPWEKRYEKIWVEIEKREVKSHFKYVAAELKEKFGETQKEAREPTLEAGIGEDEDEQEEGDVPIRTEEEESSEEEEIIRLAARAKSAALLPIPEQRESGLEDSMTEPPESPQSETQLQSGSPQHPCSADRSQQGEPDRITENQENKQFPALQSAGSDLKDNDTDLDGDAGNCGERNSEPNSDESPISQPKSKPKLSPSEETKLCASTQRTRKESEAEEEDSELTPAPSQSLHTNPSASLRFSDEELEEDRHRFQREVGKLKVVFQDLEKEKAQLQKEVGEEKTKIISEVQRPGGLWDAEESGRQSVQESQTLKTHQTSQRQQLSEKGNWGTPKDKTRDGLPQRDLSKSPKSGSTALEQEGDGVNTGDRITQRPPPGSQPAAHANGDPLSVFDDSTVSEFSEDDGRSAATGTRRNKGARYRNASLLIQQLDSSSVDSVSMVKLQNMFHEYERTIQREKGRYSLLADKVSQLEEERAELKRALEETREGRSALERRQVELETDLNNLKFALKQEQEKHRNAAMLYDKSREQLRKKEEQQRAEAEEQQRTELAMRNLELEMRALVNNMKQLEEDRSEAQRMLNQERSARALQEGVLSSHLRKQKEIEEENRKNFNKSNKAMSQLTEASDREKELMQQGRGLQEEVTSLQMELERARSHSRQEEGRLSEECEALRERLDDVRRDLKLSEEALAQAVFQYNSQLSTLKAEGSVAAAKLEHERQAREKLETEAESTRARLASALLEVERSQAARAEAERTLQRERDEWQRAQEKRNGEAAGQRDSIHGLSQRLGKAEAKANGLENECHRSALALTEKTLLLETVEREREQALARLKEQDADLLAEREQRSKAAARQEALQERLGQAQSENMLLRQQLEEAHTKGVVKERAVTDAQERFGDMLAKLRADSEGRVQMVEERSKELAAKNTELRELVYKQEHDKAEREATLRQLQQELADSLKKLSMSEASLEVNTRYRSDLEEEKLRLQKDMDRLKGKLQESEEQHVQAERRVHNLKGSLDDKEREVIASSQKVQEVLSASTGAEKTIKQLEEAVQRLEIENARLEAAAKQQINRIEVLQKGAQEAALVRNRLEGFVTDLQGAKINLEDQLSREVQKQSVLSHNAQGSHQLWEEELKSRSRLGLRLVELEKEKEDLSTQMDTEKKKVKKISEQKKSVDFRLEQEMKRNTDLQKEMYRLRTLVKTAKKKLREQDTGDMASPLSSLRGEMGHRQMDSEAAVGRMKSQVDELSLQLEKEALKSSRLEAVNGELKEQLSSVKTLSKSHERLERSKRQLEEEVSGLRRQMETSMMDQNQADQYRRETEERARQEIRHKLEEVNLFLQTQAASQEALEQIKAANEVSLRSQLEQRIRDLDSELSRVKTSQQDSLCQRDSTKTELERYRDLYAEELRLRKSLASKLERSNERLAETNTRLLSERQRSKSLITSSIVNGGLAGPSLDIGSLGSVGNYGATLGPLNRSLGLGGSFLSPVGEGHNSRVEAYLAKMQNELEKNISKELDHAAAELEGGSARLSPVGSAAGSQKTLNVDQDPVTRATQQYLEVLKKNYMI</sequence>
<feature type="domain" description="CCDC144C-like coiled-coil" evidence="6">
    <location>
        <begin position="1299"/>
        <end position="1782"/>
    </location>
</feature>
<dbReference type="InterPro" id="IPR002110">
    <property type="entry name" value="Ankyrin_rpt"/>
</dbReference>
<feature type="compositionally biased region" description="Basic and acidic residues" evidence="4">
    <location>
        <begin position="927"/>
        <end position="936"/>
    </location>
</feature>
<feature type="region of interest" description="Disordered" evidence="4">
    <location>
        <begin position="277"/>
        <end position="793"/>
    </location>
</feature>
<dbReference type="OrthoDB" id="366390at2759"/>
<protein>
    <recommendedName>
        <fullName evidence="9">Ankyrin repeat domain-containing protein 26</fullName>
    </recommendedName>
</protein>
<feature type="compositionally biased region" description="Polar residues" evidence="4">
    <location>
        <begin position="903"/>
        <end position="926"/>
    </location>
</feature>
<feature type="region of interest" description="Disordered" evidence="4">
    <location>
        <begin position="1066"/>
        <end position="1210"/>
    </location>
</feature>
<evidence type="ECO:0000313" key="7">
    <source>
        <dbReference type="EMBL" id="KAJ8381869.1"/>
    </source>
</evidence>
<dbReference type="PANTHER" id="PTHR24147:SF53">
    <property type="entry name" value="ANKYRIN REPEAT DOMAIN 26"/>
    <property type="match status" value="1"/>
</dbReference>
<feature type="coiled-coil region" evidence="3">
    <location>
        <begin position="1699"/>
        <end position="1866"/>
    </location>
</feature>
<feature type="repeat" description="ANK" evidence="2">
    <location>
        <begin position="66"/>
        <end position="98"/>
    </location>
</feature>
<feature type="repeat" description="ANK" evidence="2">
    <location>
        <begin position="165"/>
        <end position="197"/>
    </location>
</feature>
<feature type="coiled-coil region" evidence="3">
    <location>
        <begin position="2061"/>
        <end position="2095"/>
    </location>
</feature>
<feature type="compositionally biased region" description="Basic and acidic residues" evidence="4">
    <location>
        <begin position="1066"/>
        <end position="1077"/>
    </location>
</feature>
<evidence type="ECO:0000259" key="5">
    <source>
        <dbReference type="Pfam" id="PF12001"/>
    </source>
</evidence>
<dbReference type="EMBL" id="JAINUF010000001">
    <property type="protein sequence ID" value="KAJ8381869.1"/>
    <property type="molecule type" value="Genomic_DNA"/>
</dbReference>
<evidence type="ECO:0000256" key="2">
    <source>
        <dbReference type="PROSITE-ProRule" id="PRU00023"/>
    </source>
</evidence>
<feature type="coiled-coil region" evidence="3">
    <location>
        <begin position="1923"/>
        <end position="1957"/>
    </location>
</feature>
<feature type="compositionally biased region" description="Polar residues" evidence="4">
    <location>
        <begin position="516"/>
        <end position="526"/>
    </location>
</feature>
<evidence type="ECO:0000256" key="1">
    <source>
        <dbReference type="ARBA" id="ARBA00023054"/>
    </source>
</evidence>
<evidence type="ECO:0000259" key="6">
    <source>
        <dbReference type="Pfam" id="PF14915"/>
    </source>
</evidence>
<feature type="repeat" description="ANK" evidence="2">
    <location>
        <begin position="132"/>
        <end position="164"/>
    </location>
</feature>
<feature type="compositionally biased region" description="Basic and acidic residues" evidence="4">
    <location>
        <begin position="783"/>
        <end position="793"/>
    </location>
</feature>
<keyword evidence="8" id="KW-1185">Reference proteome</keyword>
<feature type="compositionally biased region" description="Basic and acidic residues" evidence="4">
    <location>
        <begin position="490"/>
        <end position="500"/>
    </location>
</feature>
<dbReference type="PROSITE" id="PS50088">
    <property type="entry name" value="ANK_REPEAT"/>
    <property type="match status" value="5"/>
</dbReference>
<feature type="compositionally biased region" description="Basic and acidic residues" evidence="4">
    <location>
        <begin position="1124"/>
        <end position="1139"/>
    </location>
</feature>
<reference evidence="7" key="1">
    <citation type="journal article" date="2023" name="Science">
        <title>Genome structures resolve the early diversification of teleost fishes.</title>
        <authorList>
            <person name="Parey E."/>
            <person name="Louis A."/>
            <person name="Montfort J."/>
            <person name="Bouchez O."/>
            <person name="Roques C."/>
            <person name="Iampietro C."/>
            <person name="Lluch J."/>
            <person name="Castinel A."/>
            <person name="Donnadieu C."/>
            <person name="Desvignes T."/>
            <person name="Floi Bucao C."/>
            <person name="Jouanno E."/>
            <person name="Wen M."/>
            <person name="Mejri S."/>
            <person name="Dirks R."/>
            <person name="Jansen H."/>
            <person name="Henkel C."/>
            <person name="Chen W.J."/>
            <person name="Zahm M."/>
            <person name="Cabau C."/>
            <person name="Klopp C."/>
            <person name="Thompson A.W."/>
            <person name="Robinson-Rechavi M."/>
            <person name="Braasch I."/>
            <person name="Lecointre G."/>
            <person name="Bobe J."/>
            <person name="Postlethwait J.H."/>
            <person name="Berthelot C."/>
            <person name="Roest Crollius H."/>
            <person name="Guiguen Y."/>
        </authorList>
    </citation>
    <scope>NUCLEOTIDE SEQUENCE</scope>
    <source>
        <strain evidence="7">WJC10195</strain>
    </source>
</reference>
<dbReference type="Pfam" id="PF14915">
    <property type="entry name" value="CCDC144C"/>
    <property type="match status" value="1"/>
</dbReference>
<feature type="compositionally biased region" description="Polar residues" evidence="4">
    <location>
        <begin position="1404"/>
        <end position="1415"/>
    </location>
</feature>
<feature type="compositionally biased region" description="Polar residues" evidence="4">
    <location>
        <begin position="1018"/>
        <end position="1031"/>
    </location>
</feature>
<dbReference type="Gene3D" id="1.25.40.20">
    <property type="entry name" value="Ankyrin repeat-containing domain"/>
    <property type="match status" value="2"/>
</dbReference>
<keyword evidence="2" id="KW-0040">ANK repeat</keyword>
<dbReference type="PANTHER" id="PTHR24147">
    <property type="entry name" value="ANKYRIN REPEAT DOMAIN 36-RELATED"/>
    <property type="match status" value="1"/>
</dbReference>
<feature type="compositionally biased region" description="Polar residues" evidence="4">
    <location>
        <begin position="661"/>
        <end position="671"/>
    </location>
</feature>
<feature type="compositionally biased region" description="Low complexity" evidence="4">
    <location>
        <begin position="563"/>
        <end position="574"/>
    </location>
</feature>
<dbReference type="PROSITE" id="PS50297">
    <property type="entry name" value="ANK_REP_REGION"/>
    <property type="match status" value="3"/>
</dbReference>
<organism evidence="7 8">
    <name type="scientific">Synaphobranchus kaupii</name>
    <name type="common">Kaup's arrowtooth eel</name>
    <dbReference type="NCBI Taxonomy" id="118154"/>
    <lineage>
        <taxon>Eukaryota</taxon>
        <taxon>Metazoa</taxon>
        <taxon>Chordata</taxon>
        <taxon>Craniata</taxon>
        <taxon>Vertebrata</taxon>
        <taxon>Euteleostomi</taxon>
        <taxon>Actinopterygii</taxon>
        <taxon>Neopterygii</taxon>
        <taxon>Teleostei</taxon>
        <taxon>Anguilliformes</taxon>
        <taxon>Synaphobranchidae</taxon>
        <taxon>Synaphobranchus</taxon>
    </lineage>
</organism>
<dbReference type="Pfam" id="PF12001">
    <property type="entry name" value="DUF3496"/>
    <property type="match status" value="1"/>
</dbReference>
<feature type="compositionally biased region" description="Basic and acidic residues" evidence="4">
    <location>
        <begin position="1542"/>
        <end position="1563"/>
    </location>
</feature>
<feature type="compositionally biased region" description="Pro residues" evidence="4">
    <location>
        <begin position="647"/>
        <end position="659"/>
    </location>
</feature>
<feature type="compositionally biased region" description="Acidic residues" evidence="4">
    <location>
        <begin position="686"/>
        <end position="695"/>
    </location>
</feature>
<evidence type="ECO:0008006" key="9">
    <source>
        <dbReference type="Google" id="ProtNLM"/>
    </source>
</evidence>
<feature type="region of interest" description="Disordered" evidence="4">
    <location>
        <begin position="1542"/>
        <end position="1579"/>
    </location>
</feature>
<feature type="domain" description="DUF3496" evidence="5">
    <location>
        <begin position="2147"/>
        <end position="2231"/>
    </location>
</feature>
<feature type="compositionally biased region" description="Basic and acidic residues" evidence="4">
    <location>
        <begin position="364"/>
        <end position="389"/>
    </location>
</feature>
<keyword evidence="1 3" id="KW-0175">Coiled coil</keyword>
<feature type="coiled-coil region" evidence="3">
    <location>
        <begin position="2196"/>
        <end position="2223"/>
    </location>
</feature>
<feature type="repeat" description="ANK" evidence="2">
    <location>
        <begin position="198"/>
        <end position="230"/>
    </location>
</feature>